<gene>
    <name evidence="1" type="ORF">A4U43_C05F7800</name>
</gene>
<sequence length="75" mass="8503">MGIPLTQYALDLFPLLNPHLHLLSLLEEGVYERLRNLERRQEEINAEMVGTIDGFEQKLDDIPCLLQLSTPSSGP</sequence>
<evidence type="ECO:0000313" key="1">
    <source>
        <dbReference type="EMBL" id="ONK68134.1"/>
    </source>
</evidence>
<name>A0A5P1EQP8_ASPOF</name>
<proteinExistence type="predicted"/>
<protein>
    <submittedName>
        <fullName evidence="1">Uncharacterized protein</fullName>
    </submittedName>
</protein>
<organism evidence="1 2">
    <name type="scientific">Asparagus officinalis</name>
    <name type="common">Garden asparagus</name>
    <dbReference type="NCBI Taxonomy" id="4686"/>
    <lineage>
        <taxon>Eukaryota</taxon>
        <taxon>Viridiplantae</taxon>
        <taxon>Streptophyta</taxon>
        <taxon>Embryophyta</taxon>
        <taxon>Tracheophyta</taxon>
        <taxon>Spermatophyta</taxon>
        <taxon>Magnoliopsida</taxon>
        <taxon>Liliopsida</taxon>
        <taxon>Asparagales</taxon>
        <taxon>Asparagaceae</taxon>
        <taxon>Asparagoideae</taxon>
        <taxon>Asparagus</taxon>
    </lineage>
</organism>
<reference evidence="2" key="1">
    <citation type="journal article" date="2017" name="Nat. Commun.">
        <title>The asparagus genome sheds light on the origin and evolution of a young Y chromosome.</title>
        <authorList>
            <person name="Harkess A."/>
            <person name="Zhou J."/>
            <person name="Xu C."/>
            <person name="Bowers J.E."/>
            <person name="Van der Hulst R."/>
            <person name="Ayyampalayam S."/>
            <person name="Mercati F."/>
            <person name="Riccardi P."/>
            <person name="McKain M.R."/>
            <person name="Kakrana A."/>
            <person name="Tang H."/>
            <person name="Ray J."/>
            <person name="Groenendijk J."/>
            <person name="Arikit S."/>
            <person name="Mathioni S.M."/>
            <person name="Nakano M."/>
            <person name="Shan H."/>
            <person name="Telgmann-Rauber A."/>
            <person name="Kanno A."/>
            <person name="Yue Z."/>
            <person name="Chen H."/>
            <person name="Li W."/>
            <person name="Chen Y."/>
            <person name="Xu X."/>
            <person name="Zhang Y."/>
            <person name="Luo S."/>
            <person name="Chen H."/>
            <person name="Gao J."/>
            <person name="Mao Z."/>
            <person name="Pires J.C."/>
            <person name="Luo M."/>
            <person name="Kudrna D."/>
            <person name="Wing R.A."/>
            <person name="Meyers B.C."/>
            <person name="Yi K."/>
            <person name="Kong H."/>
            <person name="Lavrijsen P."/>
            <person name="Sunseri F."/>
            <person name="Falavigna A."/>
            <person name="Ye Y."/>
            <person name="Leebens-Mack J.H."/>
            <person name="Chen G."/>
        </authorList>
    </citation>
    <scope>NUCLEOTIDE SEQUENCE [LARGE SCALE GENOMIC DNA]</scope>
    <source>
        <strain evidence="2">cv. DH0086</strain>
    </source>
</reference>
<keyword evidence="2" id="KW-1185">Reference proteome</keyword>
<dbReference type="Proteomes" id="UP000243459">
    <property type="component" value="Chromosome 5"/>
</dbReference>
<dbReference type="EMBL" id="CM007385">
    <property type="protein sequence ID" value="ONK68134.1"/>
    <property type="molecule type" value="Genomic_DNA"/>
</dbReference>
<dbReference type="Gramene" id="ONK68134">
    <property type="protein sequence ID" value="ONK68134"/>
    <property type="gene ID" value="A4U43_C05F7800"/>
</dbReference>
<evidence type="ECO:0000313" key="2">
    <source>
        <dbReference type="Proteomes" id="UP000243459"/>
    </source>
</evidence>
<dbReference type="AlphaFoldDB" id="A0A5P1EQP8"/>
<accession>A0A5P1EQP8</accession>